<dbReference type="InterPro" id="IPR029063">
    <property type="entry name" value="SAM-dependent_MTases_sf"/>
</dbReference>
<dbReference type="InterPro" id="IPR016461">
    <property type="entry name" value="COMT-like"/>
</dbReference>
<evidence type="ECO:0000259" key="4">
    <source>
        <dbReference type="Pfam" id="PF00891"/>
    </source>
</evidence>
<dbReference type="PANTHER" id="PTHR43712">
    <property type="entry name" value="PUTATIVE (AFU_ORTHOLOGUE AFUA_4G14580)-RELATED"/>
    <property type="match status" value="1"/>
</dbReference>
<evidence type="ECO:0000256" key="1">
    <source>
        <dbReference type="ARBA" id="ARBA00022603"/>
    </source>
</evidence>
<dbReference type="InterPro" id="IPR036390">
    <property type="entry name" value="WH_DNA-bd_sf"/>
</dbReference>
<feature type="domain" description="O-methyltransferase dimerisation" evidence="5">
    <location>
        <begin position="13"/>
        <end position="88"/>
    </location>
</feature>
<keyword evidence="1 6" id="KW-0489">Methyltransferase</keyword>
<proteinExistence type="predicted"/>
<name>A0ABS0YDF0_9BACT</name>
<keyword evidence="2" id="KW-0808">Transferase</keyword>
<dbReference type="SUPFAM" id="SSF46785">
    <property type="entry name" value="Winged helix' DNA-binding domain"/>
    <property type="match status" value="1"/>
</dbReference>
<dbReference type="PIRSF" id="PIRSF005739">
    <property type="entry name" value="O-mtase"/>
    <property type="match status" value="1"/>
</dbReference>
<dbReference type="GO" id="GO:0032259">
    <property type="term" value="P:methylation"/>
    <property type="evidence" value="ECO:0007669"/>
    <property type="project" value="UniProtKB-KW"/>
</dbReference>
<dbReference type="RefSeq" id="WP_199388834.1">
    <property type="nucleotide sequence ID" value="NZ_JAEMHL010000003.1"/>
</dbReference>
<dbReference type="InterPro" id="IPR001077">
    <property type="entry name" value="COMT_C"/>
</dbReference>
<gene>
    <name evidence="6" type="ORF">JFN91_08855</name>
</gene>
<keyword evidence="7" id="KW-1185">Reference proteome</keyword>
<dbReference type="Pfam" id="PF08100">
    <property type="entry name" value="Dimerisation"/>
    <property type="match status" value="1"/>
</dbReference>
<feature type="domain" description="O-methyltransferase C-terminal" evidence="4">
    <location>
        <begin position="129"/>
        <end position="310"/>
    </location>
</feature>
<evidence type="ECO:0000256" key="2">
    <source>
        <dbReference type="ARBA" id="ARBA00022679"/>
    </source>
</evidence>
<dbReference type="Gene3D" id="3.40.50.150">
    <property type="entry name" value="Vaccinia Virus protein VP39"/>
    <property type="match status" value="1"/>
</dbReference>
<dbReference type="SUPFAM" id="SSF53335">
    <property type="entry name" value="S-adenosyl-L-methionine-dependent methyltransferases"/>
    <property type="match status" value="1"/>
</dbReference>
<protein>
    <submittedName>
        <fullName evidence="6">Methyltransferase</fullName>
    </submittedName>
</protein>
<evidence type="ECO:0000259" key="5">
    <source>
        <dbReference type="Pfam" id="PF08100"/>
    </source>
</evidence>
<dbReference type="InterPro" id="IPR036388">
    <property type="entry name" value="WH-like_DNA-bd_sf"/>
</dbReference>
<dbReference type="Pfam" id="PF00891">
    <property type="entry name" value="Methyltransf_2"/>
    <property type="match status" value="1"/>
</dbReference>
<accession>A0ABS0YDF0</accession>
<evidence type="ECO:0000256" key="3">
    <source>
        <dbReference type="ARBA" id="ARBA00022691"/>
    </source>
</evidence>
<dbReference type="InterPro" id="IPR012967">
    <property type="entry name" value="COMT_dimerisation"/>
</dbReference>
<dbReference type="CDD" id="cd02440">
    <property type="entry name" value="AdoMet_MTases"/>
    <property type="match status" value="1"/>
</dbReference>
<evidence type="ECO:0000313" key="7">
    <source>
        <dbReference type="Proteomes" id="UP000614714"/>
    </source>
</evidence>
<dbReference type="PROSITE" id="PS51683">
    <property type="entry name" value="SAM_OMT_II"/>
    <property type="match status" value="1"/>
</dbReference>
<organism evidence="6 7">
    <name type="scientific">Geomonas anaerohicana</name>
    <dbReference type="NCBI Taxonomy" id="2798583"/>
    <lineage>
        <taxon>Bacteria</taxon>
        <taxon>Pseudomonadati</taxon>
        <taxon>Thermodesulfobacteriota</taxon>
        <taxon>Desulfuromonadia</taxon>
        <taxon>Geobacterales</taxon>
        <taxon>Geobacteraceae</taxon>
        <taxon>Geomonas</taxon>
    </lineage>
</organism>
<comment type="caution">
    <text evidence="6">The sequence shown here is derived from an EMBL/GenBank/DDBJ whole genome shotgun (WGS) entry which is preliminary data.</text>
</comment>
<dbReference type="GO" id="GO:0008168">
    <property type="term" value="F:methyltransferase activity"/>
    <property type="evidence" value="ECO:0007669"/>
    <property type="project" value="UniProtKB-KW"/>
</dbReference>
<sequence>MELKEWTAATLLELSGSYWSTCTLHAGVKLNIFTPLASTPMTTVELAGALNCDARALAMLLDALAALGLLKKEGRLYAATPFTAKFLSRTSPDYLGHIIMHHHHLVAGWSRLDEAVKTGQPVRERVSHEDVESSRESFLMGMFNLAMLLAPKIVPQIDLQGRRRLLDLGGGPGTYAIHFCLHNPQLDAVICDLPTTRSFAEQTVARFELSDRIGFVAADFEQDDLPEGFDVAWLSHVLHGIGPDACVRVLKKAVQALEHGGLVLIQEFILDDKKDAPVFPALFSLNMLLGTPEGQAYSQGELFDMLEQAGATDVRRLPIELPNGAGVIAGGVP</sequence>
<evidence type="ECO:0000313" key="6">
    <source>
        <dbReference type="EMBL" id="MBJ6750320.1"/>
    </source>
</evidence>
<dbReference type="Proteomes" id="UP000614714">
    <property type="component" value="Unassembled WGS sequence"/>
</dbReference>
<reference evidence="6 7" key="1">
    <citation type="submission" date="2020-12" db="EMBL/GenBank/DDBJ databases">
        <title>Geomonas sp. Red421, isolated from paddy soil.</title>
        <authorList>
            <person name="Xu Z."/>
            <person name="Zhang Z."/>
            <person name="Masuda Y."/>
            <person name="Itoh H."/>
            <person name="Senoo K."/>
        </authorList>
    </citation>
    <scope>NUCLEOTIDE SEQUENCE [LARGE SCALE GENOMIC DNA]</scope>
    <source>
        <strain evidence="6 7">Red421</strain>
    </source>
</reference>
<dbReference type="PANTHER" id="PTHR43712:SF2">
    <property type="entry name" value="O-METHYLTRANSFERASE CICE"/>
    <property type="match status" value="1"/>
</dbReference>
<dbReference type="EMBL" id="JAEMHL010000003">
    <property type="protein sequence ID" value="MBJ6750320.1"/>
    <property type="molecule type" value="Genomic_DNA"/>
</dbReference>
<keyword evidence="3" id="KW-0949">S-adenosyl-L-methionine</keyword>
<dbReference type="Gene3D" id="1.10.10.10">
    <property type="entry name" value="Winged helix-like DNA-binding domain superfamily/Winged helix DNA-binding domain"/>
    <property type="match status" value="1"/>
</dbReference>